<feature type="active site" description="Proton acceptor" evidence="10">
    <location>
        <position position="221"/>
    </location>
</feature>
<proteinExistence type="evidence at transcript level"/>
<protein>
    <recommendedName>
        <fullName evidence="2">tRNA methyltransferase 10 homolog A</fullName>
        <ecNumber evidence="1">2.1.1.221</ecNumber>
    </recommendedName>
    <alternativeName>
        <fullName evidence="6">RNA (guanine-9-)-methyltransferase domain-containing protein 2</fullName>
    </alternativeName>
    <alternativeName>
        <fullName evidence="7">tRNA (guanine(9)-N(1))-methyltransferase TRMT10A</fullName>
    </alternativeName>
</protein>
<dbReference type="InterPro" id="IPR007356">
    <property type="entry name" value="tRNA_m1G_MeTrfase_euk"/>
</dbReference>
<evidence type="ECO:0000259" key="12">
    <source>
        <dbReference type="PROSITE" id="PS51675"/>
    </source>
</evidence>
<evidence type="ECO:0000256" key="1">
    <source>
        <dbReference type="ARBA" id="ARBA00012797"/>
    </source>
</evidence>
<evidence type="ECO:0000256" key="9">
    <source>
        <dbReference type="ARBA" id="ARBA00048434"/>
    </source>
</evidence>
<dbReference type="InterPro" id="IPR016653">
    <property type="entry name" value="TRM10/TRM10A"/>
</dbReference>
<sequence length="357" mass="41157">MTSESETEAFEGDVNSCTKKMKHDEMSELKSRDENKQQKDNGWTLGENENISKRQRKRLMREKLWQEQKELRKQKRKEKKLKRKLERQSQNEEDNKDSARKHFKKDIIPSSVRVVLDCSFDSLMVLKDIKKLHKQVHRCYAENRKAAHPVKLILTSHNGQLKKNMDENEKGWVNWKGIVVTSEHFSEAIQKEDLVYLTSDSPNMLNELDETKAYIIGGLVDHNHHKGITYKKALELEIEHAQLPLGNYVKMESRKVLTVNHVFEIILTYLEKGNWQEAFFTILPQRKGAVPADQTNSCGPASRSEEQKEPEANSDFAGSTEDGTRVSGALKQEDTQPAELDCEETSIKSSEGRDCET</sequence>
<feature type="region of interest" description="Disordered" evidence="11">
    <location>
        <begin position="1"/>
        <end position="100"/>
    </location>
</feature>
<accession>V9KP16</accession>
<dbReference type="GO" id="GO:0000049">
    <property type="term" value="F:tRNA binding"/>
    <property type="evidence" value="ECO:0007669"/>
    <property type="project" value="TreeGrafter"/>
</dbReference>
<dbReference type="PANTHER" id="PTHR13563">
    <property type="entry name" value="TRNA (GUANINE-9-) METHYLTRANSFERASE"/>
    <property type="match status" value="1"/>
</dbReference>
<dbReference type="PANTHER" id="PTHR13563:SF13">
    <property type="entry name" value="TRNA METHYLTRANSFERASE 10 HOMOLOG A"/>
    <property type="match status" value="1"/>
</dbReference>
<feature type="compositionally biased region" description="Basic residues" evidence="11">
    <location>
        <begin position="72"/>
        <end position="85"/>
    </location>
</feature>
<keyword evidence="5" id="KW-0949">S-adenosyl-L-methionine</keyword>
<feature type="compositionally biased region" description="Basic and acidic residues" evidence="11">
    <location>
        <begin position="61"/>
        <end position="71"/>
    </location>
</feature>
<feature type="compositionally biased region" description="Acidic residues" evidence="11">
    <location>
        <begin position="1"/>
        <end position="11"/>
    </location>
</feature>
<dbReference type="EMBL" id="JW867500">
    <property type="protein sequence ID" value="AFP00018.1"/>
    <property type="molecule type" value="mRNA"/>
</dbReference>
<organism evidence="13">
    <name type="scientific">Callorhinchus milii</name>
    <name type="common">Ghost shark</name>
    <dbReference type="NCBI Taxonomy" id="7868"/>
    <lineage>
        <taxon>Eukaryota</taxon>
        <taxon>Metazoa</taxon>
        <taxon>Chordata</taxon>
        <taxon>Craniata</taxon>
        <taxon>Vertebrata</taxon>
        <taxon>Chondrichthyes</taxon>
        <taxon>Holocephali</taxon>
        <taxon>Chimaeriformes</taxon>
        <taxon>Callorhinchidae</taxon>
        <taxon>Callorhinchus</taxon>
    </lineage>
</organism>
<dbReference type="GO" id="GO:0005654">
    <property type="term" value="C:nucleoplasm"/>
    <property type="evidence" value="ECO:0007669"/>
    <property type="project" value="TreeGrafter"/>
</dbReference>
<evidence type="ECO:0000256" key="8">
    <source>
        <dbReference type="ARBA" id="ARBA00045240"/>
    </source>
</evidence>
<name>V9KP16_CALMI</name>
<evidence type="ECO:0000313" key="13">
    <source>
        <dbReference type="EMBL" id="AFP00018.1"/>
    </source>
</evidence>
<dbReference type="PROSITE" id="PS51675">
    <property type="entry name" value="SAM_MT_TRM10"/>
    <property type="match status" value="1"/>
</dbReference>
<reference evidence="13" key="1">
    <citation type="journal article" date="2014" name="Nature">
        <title>Elephant shark genome provides unique insights into gnathostome evolution.</title>
        <authorList>
            <consortium name="International Elephant Shark Genome Sequencing Consortium"/>
            <person name="Venkatesh B."/>
            <person name="Lee A.P."/>
            <person name="Ravi V."/>
            <person name="Maurya A.K."/>
            <person name="Lian M.M."/>
            <person name="Swann J.B."/>
            <person name="Ohta Y."/>
            <person name="Flajnik M.F."/>
            <person name="Sutoh Y."/>
            <person name="Kasahara M."/>
            <person name="Hoon S."/>
            <person name="Gangu V."/>
            <person name="Roy S.W."/>
            <person name="Irimia M."/>
            <person name="Korzh V."/>
            <person name="Kondrychyn I."/>
            <person name="Lim Z.W."/>
            <person name="Tay B.H."/>
            <person name="Tohari S."/>
            <person name="Kong K.W."/>
            <person name="Ho S."/>
            <person name="Lorente-Galdos B."/>
            <person name="Quilez J."/>
            <person name="Marques-Bonet T."/>
            <person name="Raney B.J."/>
            <person name="Ingham P.W."/>
            <person name="Tay A."/>
            <person name="Hillier L.W."/>
            <person name="Minx P."/>
            <person name="Boehm T."/>
            <person name="Wilson R.K."/>
            <person name="Brenner S."/>
            <person name="Warren W.C."/>
        </authorList>
    </citation>
    <scope>NUCLEOTIDE SEQUENCE</scope>
    <source>
        <tissue evidence="13">Gills</tissue>
    </source>
</reference>
<comment type="function">
    <text evidence="8">S-adenosyl-L-methionine-dependent guanine N(1)-methyltransferase that catalyzes the formation of N(1)-methylguanine at position 9 (m1G9) in tRNAs. Probably not able to catalyze formation of N(1)-methyladenine at position 9 (m1A9) in tRNAs.</text>
</comment>
<feature type="region of interest" description="Disordered" evidence="11">
    <location>
        <begin position="290"/>
        <end position="357"/>
    </location>
</feature>
<comment type="catalytic activity">
    <reaction evidence="9">
        <text>guanosine(9) in tRNA + S-adenosyl-L-methionine = N(1)-methylguanosine(9) in tRNA + S-adenosyl-L-homocysteine + H(+)</text>
        <dbReference type="Rhea" id="RHEA:43156"/>
        <dbReference type="Rhea" id="RHEA-COMP:10367"/>
        <dbReference type="Rhea" id="RHEA-COMP:10368"/>
        <dbReference type="ChEBI" id="CHEBI:15378"/>
        <dbReference type="ChEBI" id="CHEBI:57856"/>
        <dbReference type="ChEBI" id="CHEBI:59789"/>
        <dbReference type="ChEBI" id="CHEBI:73542"/>
        <dbReference type="ChEBI" id="CHEBI:74269"/>
        <dbReference type="EC" id="2.1.1.221"/>
    </reaction>
</comment>
<feature type="domain" description="SAM-dependent MTase TRM10-type" evidence="12">
    <location>
        <begin position="98"/>
        <end position="290"/>
    </location>
</feature>
<keyword evidence="4 13" id="KW-0808">Transferase</keyword>
<dbReference type="Gene3D" id="3.40.1280.30">
    <property type="match status" value="1"/>
</dbReference>
<keyword evidence="3 13" id="KW-0489">Methyltransferase</keyword>
<evidence type="ECO:0000256" key="3">
    <source>
        <dbReference type="ARBA" id="ARBA00022603"/>
    </source>
</evidence>
<evidence type="ECO:0000256" key="6">
    <source>
        <dbReference type="ARBA" id="ARBA00029801"/>
    </source>
</evidence>
<dbReference type="GO" id="GO:0005829">
    <property type="term" value="C:cytosol"/>
    <property type="evidence" value="ECO:0007669"/>
    <property type="project" value="TreeGrafter"/>
</dbReference>
<dbReference type="GO" id="GO:0052905">
    <property type="term" value="F:tRNA (guanosine(9)-N1)-methyltransferase activity"/>
    <property type="evidence" value="ECO:0007669"/>
    <property type="project" value="UniProtKB-EC"/>
</dbReference>
<dbReference type="EC" id="2.1.1.221" evidence="1"/>
<dbReference type="AlphaFoldDB" id="V9KP16"/>
<dbReference type="FunFam" id="3.40.1280.30:FF:000001">
    <property type="entry name" value="tRNA methyltransferase 10 homolog A"/>
    <property type="match status" value="1"/>
</dbReference>
<dbReference type="PIRSF" id="PIRSF016323">
    <property type="entry name" value="tRNA_m1G_mtfrase_met"/>
    <property type="match status" value="1"/>
</dbReference>
<evidence type="ECO:0000256" key="10">
    <source>
        <dbReference type="PIRSR" id="PIRSR016323-1"/>
    </source>
</evidence>
<dbReference type="GO" id="GO:0002939">
    <property type="term" value="P:tRNA N1-guanine methylation"/>
    <property type="evidence" value="ECO:0007669"/>
    <property type="project" value="TreeGrafter"/>
</dbReference>
<evidence type="ECO:0000256" key="7">
    <source>
        <dbReference type="ARBA" id="ARBA00032540"/>
    </source>
</evidence>
<dbReference type="InterPro" id="IPR038459">
    <property type="entry name" value="MT_TRM10-typ_sf"/>
</dbReference>
<evidence type="ECO:0000256" key="4">
    <source>
        <dbReference type="ARBA" id="ARBA00022679"/>
    </source>
</evidence>
<dbReference type="CDD" id="cd18101">
    <property type="entry name" value="Trm10euk_A"/>
    <property type="match status" value="1"/>
</dbReference>
<feature type="compositionally biased region" description="Basic and acidic residues" evidence="11">
    <location>
        <begin position="22"/>
        <end position="39"/>
    </location>
</feature>
<evidence type="ECO:0000256" key="11">
    <source>
        <dbReference type="SAM" id="MobiDB-lite"/>
    </source>
</evidence>
<dbReference type="InterPro" id="IPR028564">
    <property type="entry name" value="MT_TRM10-typ"/>
</dbReference>
<evidence type="ECO:0000256" key="5">
    <source>
        <dbReference type="ARBA" id="ARBA00022691"/>
    </source>
</evidence>
<evidence type="ECO:0000256" key="2">
    <source>
        <dbReference type="ARBA" id="ARBA00014673"/>
    </source>
</evidence>